<dbReference type="GO" id="GO:0016787">
    <property type="term" value="F:hydrolase activity"/>
    <property type="evidence" value="ECO:0007669"/>
    <property type="project" value="InterPro"/>
</dbReference>
<dbReference type="RefSeq" id="WP_127694875.1">
    <property type="nucleotide sequence ID" value="NZ_SACQ01000006.1"/>
</dbReference>
<evidence type="ECO:0000313" key="5">
    <source>
        <dbReference type="Proteomes" id="UP000282818"/>
    </source>
</evidence>
<protein>
    <submittedName>
        <fullName evidence="4">Metallophosphoesterase</fullName>
    </submittedName>
</protein>
<evidence type="ECO:0000313" key="4">
    <source>
        <dbReference type="EMBL" id="RVU30090.1"/>
    </source>
</evidence>
<dbReference type="AlphaFoldDB" id="A0A437Q6F0"/>
<keyword evidence="5" id="KW-1185">Reference proteome</keyword>
<gene>
    <name evidence="4" type="ORF">EOE65_13655</name>
</gene>
<dbReference type="Pfam" id="PF00149">
    <property type="entry name" value="Metallophos"/>
    <property type="match status" value="1"/>
</dbReference>
<comment type="caution">
    <text evidence="4">The sequence shown here is derived from an EMBL/GenBank/DDBJ whole genome shotgun (WGS) entry which is preliminary data.</text>
</comment>
<dbReference type="SUPFAM" id="SSF56300">
    <property type="entry name" value="Metallo-dependent phosphatases"/>
    <property type="match status" value="1"/>
</dbReference>
<evidence type="ECO:0000259" key="3">
    <source>
        <dbReference type="Pfam" id="PF24406"/>
    </source>
</evidence>
<dbReference type="InterPro" id="IPR004843">
    <property type="entry name" value="Calcineurin-like_PHP"/>
</dbReference>
<dbReference type="SUPFAM" id="SSF52540">
    <property type="entry name" value="P-loop containing nucleoside triphosphate hydrolases"/>
    <property type="match status" value="1"/>
</dbReference>
<dbReference type="Gene3D" id="3.40.50.300">
    <property type="entry name" value="P-loop containing nucleotide triphosphate hydrolases"/>
    <property type="match status" value="1"/>
</dbReference>
<dbReference type="Pfam" id="PF24406">
    <property type="entry name" value="nSTAND_NTPase4"/>
    <property type="match status" value="1"/>
</dbReference>
<dbReference type="EMBL" id="SACQ01000006">
    <property type="protein sequence ID" value="RVU30090.1"/>
    <property type="molecule type" value="Genomic_DNA"/>
</dbReference>
<dbReference type="InterPro" id="IPR027417">
    <property type="entry name" value="P-loop_NTPase"/>
</dbReference>
<evidence type="ECO:0000256" key="1">
    <source>
        <dbReference type="SAM" id="MobiDB-lite"/>
    </source>
</evidence>
<feature type="domain" description="STAND NTPase 4 small alpha/beta" evidence="3">
    <location>
        <begin position="621"/>
        <end position="675"/>
    </location>
</feature>
<feature type="region of interest" description="Disordered" evidence="1">
    <location>
        <begin position="770"/>
        <end position="791"/>
    </location>
</feature>
<accession>A0A437Q6F0</accession>
<dbReference type="InterPro" id="IPR029052">
    <property type="entry name" value="Metallo-depent_PP-like"/>
</dbReference>
<dbReference type="Gene3D" id="3.60.21.10">
    <property type="match status" value="1"/>
</dbReference>
<dbReference type="InterPro" id="IPR057123">
    <property type="entry name" value="STAND_NTPase4_dom"/>
</dbReference>
<reference evidence="4 5" key="1">
    <citation type="submission" date="2019-01" db="EMBL/GenBank/DDBJ databases">
        <authorList>
            <person name="Chen W.-M."/>
        </authorList>
    </citation>
    <scope>NUCLEOTIDE SEQUENCE [LARGE SCALE GENOMIC DNA]</scope>
    <source>
        <strain evidence="4 5">HPM-16</strain>
    </source>
</reference>
<proteinExistence type="predicted"/>
<sequence>MTVSVLHLSDIHIKTDDTHLLLEADEIAASFFEVYRSSDRCMIIVTGDVAYGGIEEEYDLAKVFFDKIKESLLKEKEIPIDFFLAPGNHDCKLVPEDVIRSTVIAAIHSENSKAKDPDIVEKCVSAQKFFIKFSDKLNPNIKFFKDPLWEEYEIQEGSKVIRVSIINASWMSVLKERPGTLVYPIENYEHLFQGKYDHRFTLIHHPMNWYCQDTYHNFRRLIQQHSSIVFSGHEHSALTSNITTSNNTSTLFFEGKALAPHSMGSEAGFSALLVDVDSGDVRYCSYTRTSEGYEKDSAYDHSASLYEKSSPHSITDGFIHELKDPGASLSLPSKSQVSISDIFISPELDCLDTGKSVSLDDIDPVGKKILITGDDQTGKTKTLHNLYFTLHEREVYPIYIDCRNIKRSTSNSMRKAILKAIEHQYKRPEKLNLLRKSNKAILLDNYEEIGALVKGLDSIFQYINDNYGTVIIACNSMFITASIASSKQRSYLIDFKSYKIKDFGCNLRYQLIKKWHLHEYEDGHAQTEQEFENKIHNSEKTITTVLGKNLVPSRPLYLLTLLQSSSSQTKEELSSSGMSYYYQFLITKSLDEAGVGQGSFDVMFNYLSHLAWFYRDQECDSLDESELNKFNKQFSDKFTTIKFEQQLGTLIKAKILIYNGGFYSFAYPYIKFFFLGKYFADHIEDEEIISIINQSCENLSTRDNSNIILFLTHHKNSDWVVDSISDNLSNCYYDYSPIEFNSDTICLNDIIGSVSEVVISDLNVEENKKQQRKRSEEIDYEPKEEQLDKGSEEYNRSIDDLFKLLRSSEVLGQILKNYFGSITREKKNEYLTETVNAPLRLLGFFISEIMKDPDNLAHQIESRLTEMNSSLSKAEVKEISAQFISEIINITCTGLISKTAEVIGSDKLKEDIDFLVGRSDNNAYKLIQAAVSLISPSKPPIETLKKLAKSLQDNPLAFKVLQSLVLYHIHMFHTPESEKQALGHLVKVNLKPIHLRPSIKGN</sequence>
<name>A0A437Q6F0_9GAMM</name>
<feature type="domain" description="Calcineurin-like phosphoesterase" evidence="2">
    <location>
        <begin position="4"/>
        <end position="236"/>
    </location>
</feature>
<dbReference type="Proteomes" id="UP000282818">
    <property type="component" value="Unassembled WGS sequence"/>
</dbReference>
<evidence type="ECO:0000259" key="2">
    <source>
        <dbReference type="Pfam" id="PF00149"/>
    </source>
</evidence>
<organism evidence="4 5">
    <name type="scientific">Neptunomonas marina</name>
    <dbReference type="NCBI Taxonomy" id="1815562"/>
    <lineage>
        <taxon>Bacteria</taxon>
        <taxon>Pseudomonadati</taxon>
        <taxon>Pseudomonadota</taxon>
        <taxon>Gammaproteobacteria</taxon>
        <taxon>Oceanospirillales</taxon>
        <taxon>Oceanospirillaceae</taxon>
        <taxon>Neptunomonas</taxon>
    </lineage>
</organism>